<dbReference type="Ensembl" id="ENSRNOT00000109785.2">
    <property type="protein sequence ID" value="ENSRNOP00000079729.2"/>
    <property type="gene ID" value="ENSRNOG00000003144.8"/>
</dbReference>
<comment type="subcellular location">
    <subcellularLocation>
        <location evidence="1">Cell membrane</location>
        <topology evidence="1">Multi-pass membrane protein</topology>
    </subcellularLocation>
</comment>
<keyword evidence="9" id="KW-0807">Transducer</keyword>
<feature type="transmembrane region" description="Helical" evidence="11">
    <location>
        <begin position="317"/>
        <end position="340"/>
    </location>
</feature>
<name>A0A8I5ZNK1_RAT</name>
<gene>
    <name evidence="13 15" type="primary">Gprc5c</name>
</gene>
<dbReference type="PANTHER" id="PTHR14511:SF15">
    <property type="entry name" value="G-PROTEIN COUPLED RECEPTOR FAMILY C GROUP 5 MEMBER C"/>
    <property type="match status" value="1"/>
</dbReference>
<reference evidence="13" key="2">
    <citation type="submission" date="2025-08" db="UniProtKB">
        <authorList>
            <consortium name="Ensembl"/>
        </authorList>
    </citation>
    <scope>IDENTIFICATION</scope>
    <source>
        <strain evidence="13">Brown Norway</strain>
    </source>
</reference>
<evidence type="ECO:0000313" key="15">
    <source>
        <dbReference type="RGD" id="1311408"/>
    </source>
</evidence>
<reference evidence="13" key="3">
    <citation type="submission" date="2025-09" db="UniProtKB">
        <authorList>
            <consortium name="Ensembl"/>
        </authorList>
    </citation>
    <scope>IDENTIFICATION</scope>
    <source>
        <strain evidence="13">Brown Norway</strain>
    </source>
</reference>
<evidence type="ECO:0000313" key="13">
    <source>
        <dbReference type="Ensembl" id="ENSRNOP00000079729.2"/>
    </source>
</evidence>
<dbReference type="PANTHER" id="PTHR14511">
    <property type="entry name" value="G PROTEIN COUPLED RECEPTOR, CLASS C, GROUP 5"/>
    <property type="match status" value="1"/>
</dbReference>
<evidence type="ECO:0000256" key="10">
    <source>
        <dbReference type="SAM" id="MobiDB-lite"/>
    </source>
</evidence>
<dbReference type="GO" id="GO:0005886">
    <property type="term" value="C:plasma membrane"/>
    <property type="evidence" value="ECO:0007669"/>
    <property type="project" value="UniProtKB-SubCell"/>
</dbReference>
<keyword evidence="6" id="KW-0297">G-protein coupled receptor</keyword>
<proteinExistence type="evidence at protein level"/>
<keyword evidence="16" id="KW-1267">Proteomics identification</keyword>
<accession>A0A8I5ZNK1</accession>
<evidence type="ECO:0000256" key="1">
    <source>
        <dbReference type="ARBA" id="ARBA00004651"/>
    </source>
</evidence>
<dbReference type="AlphaFoldDB" id="A0A8I5ZNK1"/>
<keyword evidence="8" id="KW-0675">Receptor</keyword>
<feature type="domain" description="G-protein coupled receptors family 3 profile" evidence="12">
    <location>
        <begin position="167"/>
        <end position="337"/>
    </location>
</feature>
<evidence type="ECO:0000313" key="14">
    <source>
        <dbReference type="Proteomes" id="UP000002494"/>
    </source>
</evidence>
<protein>
    <submittedName>
        <fullName evidence="13">G protein-coupled receptor, class C, group 5, member C</fullName>
    </submittedName>
</protein>
<feature type="compositionally biased region" description="Polar residues" evidence="10">
    <location>
        <begin position="58"/>
        <end position="67"/>
    </location>
</feature>
<dbReference type="Proteomes" id="UP000002494">
    <property type="component" value="Chromosome 10"/>
</dbReference>
<evidence type="ECO:0000256" key="4">
    <source>
        <dbReference type="ARBA" id="ARBA00022692"/>
    </source>
</evidence>
<feature type="region of interest" description="Disordered" evidence="10">
    <location>
        <begin position="53"/>
        <end position="72"/>
    </location>
</feature>
<evidence type="ECO:0000256" key="5">
    <source>
        <dbReference type="ARBA" id="ARBA00022989"/>
    </source>
</evidence>
<evidence type="ECO:0000256" key="11">
    <source>
        <dbReference type="SAM" id="Phobius"/>
    </source>
</evidence>
<evidence type="ECO:0000256" key="3">
    <source>
        <dbReference type="ARBA" id="ARBA00022475"/>
    </source>
</evidence>
<evidence type="ECO:0000256" key="8">
    <source>
        <dbReference type="ARBA" id="ARBA00023170"/>
    </source>
</evidence>
<feature type="transmembrane region" description="Helical" evidence="11">
    <location>
        <begin position="227"/>
        <end position="251"/>
    </location>
</feature>
<dbReference type="PROSITE" id="PS50259">
    <property type="entry name" value="G_PROTEIN_RECEP_F3_4"/>
    <property type="match status" value="1"/>
</dbReference>
<dbReference type="CDD" id="cd15277">
    <property type="entry name" value="7tmC_RAIG3_GPRC5C"/>
    <property type="match status" value="1"/>
</dbReference>
<evidence type="ECO:0000256" key="9">
    <source>
        <dbReference type="ARBA" id="ARBA00023224"/>
    </source>
</evidence>
<feature type="transmembrane region" description="Helical" evidence="11">
    <location>
        <begin position="283"/>
        <end position="305"/>
    </location>
</feature>
<evidence type="ECO:0000256" key="2">
    <source>
        <dbReference type="ARBA" id="ARBA00007242"/>
    </source>
</evidence>
<keyword evidence="3" id="KW-1003">Cell membrane</keyword>
<evidence type="ECO:0000256" key="6">
    <source>
        <dbReference type="ARBA" id="ARBA00023040"/>
    </source>
</evidence>
<evidence type="ECO:0007829" key="16">
    <source>
        <dbReference type="PeptideAtlas" id="A0A8I5ZNK1"/>
    </source>
</evidence>
<dbReference type="InterPro" id="IPR051753">
    <property type="entry name" value="RA-inducible_GPCR3"/>
</dbReference>
<keyword evidence="14" id="KW-1185">Reference proteome</keyword>
<feature type="transmembrane region" description="Helical" evidence="11">
    <location>
        <begin position="166"/>
        <end position="183"/>
    </location>
</feature>
<reference evidence="13" key="1">
    <citation type="submission" date="2024-01" db="EMBL/GenBank/DDBJ databases">
        <title>GRCr8: a new rat reference genome assembly contstructed from accurate long reads and long range scaffolding.</title>
        <authorList>
            <person name="Doris P.A."/>
            <person name="Kalbfleisch T."/>
            <person name="Li K."/>
            <person name="Howe K."/>
            <person name="Wood J."/>
        </authorList>
    </citation>
    <scope>NUCLEOTIDE SEQUENCE [LARGE SCALE GENOMIC DNA]</scope>
    <source>
        <strain evidence="13">Brown Norway</strain>
    </source>
</reference>
<feature type="transmembrane region" description="Helical" evidence="11">
    <location>
        <begin position="195"/>
        <end position="215"/>
    </location>
</feature>
<keyword evidence="4 11" id="KW-0812">Transmembrane</keyword>
<feature type="transmembrane region" description="Helical" evidence="11">
    <location>
        <begin position="352"/>
        <end position="371"/>
    </location>
</feature>
<dbReference type="GeneTree" id="ENSGT00950000182961"/>
<dbReference type="Pfam" id="PF00003">
    <property type="entry name" value="7tm_3"/>
    <property type="match status" value="1"/>
</dbReference>
<evidence type="ECO:0000259" key="12">
    <source>
        <dbReference type="PROSITE" id="PS50259"/>
    </source>
</evidence>
<dbReference type="GO" id="GO:0004930">
    <property type="term" value="F:G protein-coupled receptor activity"/>
    <property type="evidence" value="ECO:0007669"/>
    <property type="project" value="UniProtKB-KW"/>
</dbReference>
<dbReference type="InterPro" id="IPR017978">
    <property type="entry name" value="GPCR_3_C"/>
</dbReference>
<evidence type="ECO:0000256" key="7">
    <source>
        <dbReference type="ARBA" id="ARBA00023136"/>
    </source>
</evidence>
<comment type="similarity">
    <text evidence="2">Belongs to the G-protein coupled receptor 3 family.</text>
</comment>
<keyword evidence="5 11" id="KW-1133">Transmembrane helix</keyword>
<organism evidence="13 14">
    <name type="scientific">Rattus norvegicus</name>
    <name type="common">Rat</name>
    <dbReference type="NCBI Taxonomy" id="10116"/>
    <lineage>
        <taxon>Eukaryota</taxon>
        <taxon>Metazoa</taxon>
        <taxon>Chordata</taxon>
        <taxon>Craniata</taxon>
        <taxon>Vertebrata</taxon>
        <taxon>Euteleostomi</taxon>
        <taxon>Mammalia</taxon>
        <taxon>Eutheria</taxon>
        <taxon>Euarchontoglires</taxon>
        <taxon>Glires</taxon>
        <taxon>Rodentia</taxon>
        <taxon>Myomorpha</taxon>
        <taxon>Muroidea</taxon>
        <taxon>Muridae</taxon>
        <taxon>Murinae</taxon>
        <taxon>Rattus</taxon>
    </lineage>
</organism>
<sequence>MRRRAKVATMRPWVRAITEGYSLGVYGTAPGAAFGRERRVQKVSTRKCARARVWGRGSKQQQPTRQFGQKLESPFPTQKCTAAEPGGTQLKPGLGARMATHKTLLMCLGLPLFFPGALAQNHAPPGCSPDLDPLYYNLCDRSGAWGIVLEAVAGAGIITTFGTQVFFLLGTLGLFCLVFACVVKPDFSTCASRRFLFGVLFAICFSCLIAHTLSLNFLARKNHGPRGWVIFTVALLLTLVEVIINTEWLIITLVRGGGQVSTPGNGSADWTVTSPCAIANMDFVMALIYVMLLLLAAFLGAWPTLCGRFKRWRKHGVFVLLTTATSIAIWVVWIVMYTYGNKQHHSPTWDDPTLAIALAANAWTFVFFYVIPEVSQVTKPSPEQSYQGDMYPTRGVGYETILKEQTGQSMFVENKAFSMDEPASAKRPVSPYSGYNGQLLTSVYQPTEMALMHKGPSEGAYDVILPRATANSQVMGSANSTLRAEDMYMVQSHQVATPTKDGKISQVFRNPYVWD</sequence>
<dbReference type="RGD" id="1311408">
    <property type="gene designation" value="Gprc5c"/>
</dbReference>
<keyword evidence="7 11" id="KW-0472">Membrane</keyword>